<evidence type="ECO:0000256" key="5">
    <source>
        <dbReference type="SAM" id="MobiDB-lite"/>
    </source>
</evidence>
<dbReference type="InterPro" id="IPR010982">
    <property type="entry name" value="Lambda_DNA-bd_dom_sf"/>
</dbReference>
<evidence type="ECO:0000256" key="2">
    <source>
        <dbReference type="ARBA" id="ARBA00023015"/>
    </source>
</evidence>
<evidence type="ECO:0000313" key="7">
    <source>
        <dbReference type="EMBL" id="TGZ11708.1"/>
    </source>
</evidence>
<dbReference type="InterPro" id="IPR026281">
    <property type="entry name" value="HTH_RamB"/>
</dbReference>
<evidence type="ECO:0000313" key="8">
    <source>
        <dbReference type="Proteomes" id="UP000306274"/>
    </source>
</evidence>
<dbReference type="PIRSF" id="PIRSF019251">
    <property type="entry name" value="Rv0465c"/>
    <property type="match status" value="1"/>
</dbReference>
<dbReference type="InterPro" id="IPR018653">
    <property type="entry name" value="ScfR_C"/>
</dbReference>
<dbReference type="EMBL" id="SRZK01000017">
    <property type="protein sequence ID" value="TGZ11708.1"/>
    <property type="molecule type" value="Genomic_DNA"/>
</dbReference>
<dbReference type="SUPFAM" id="SSF47413">
    <property type="entry name" value="lambda repressor-like DNA-binding domains"/>
    <property type="match status" value="1"/>
</dbReference>
<dbReference type="PANTHER" id="PTHR46797">
    <property type="entry name" value="HTH-TYPE TRANSCRIPTIONAL REGULATOR"/>
    <property type="match status" value="1"/>
</dbReference>
<reference evidence="7 8" key="1">
    <citation type="submission" date="2019-04" db="EMBL/GenBank/DDBJ databases">
        <title>Streptomyces rhizosphaericola sp. nov., an actinobacterium isolated from the wheat rhizosphere.</title>
        <authorList>
            <person name="Vargas Hoyos H.A."/>
            <person name="Santos S.N."/>
            <person name="Genuario D.B."/>
            <person name="Melo I.S."/>
            <person name="Da Silva L.J."/>
            <person name="Da Silva F.S.P."/>
            <person name="Zucchi T.D."/>
        </authorList>
    </citation>
    <scope>NUCLEOTIDE SEQUENCE [LARGE SCALE GENOMIC DNA]</scope>
    <source>
        <strain evidence="7 8">1AS2c</strain>
    </source>
</reference>
<dbReference type="CDD" id="cd00093">
    <property type="entry name" value="HTH_XRE"/>
    <property type="match status" value="1"/>
</dbReference>
<dbReference type="InterPro" id="IPR050807">
    <property type="entry name" value="TransReg_Diox_bact_type"/>
</dbReference>
<organism evidence="7 8">
    <name type="scientific">Streptomyces rhizosphaericola</name>
    <dbReference type="NCBI Taxonomy" id="2564098"/>
    <lineage>
        <taxon>Bacteria</taxon>
        <taxon>Bacillati</taxon>
        <taxon>Actinomycetota</taxon>
        <taxon>Actinomycetes</taxon>
        <taxon>Kitasatosporales</taxon>
        <taxon>Streptomycetaceae</taxon>
        <taxon>Streptomyces</taxon>
    </lineage>
</organism>
<proteinExistence type="inferred from homology"/>
<dbReference type="InterPro" id="IPR001387">
    <property type="entry name" value="Cro/C1-type_HTH"/>
</dbReference>
<feature type="compositionally biased region" description="Low complexity" evidence="5">
    <location>
        <begin position="491"/>
        <end position="510"/>
    </location>
</feature>
<dbReference type="Pfam" id="PF09856">
    <property type="entry name" value="ScfRs"/>
    <property type="match status" value="1"/>
</dbReference>
<dbReference type="PANTHER" id="PTHR46797:SF23">
    <property type="entry name" value="HTH-TYPE TRANSCRIPTIONAL REGULATOR SUTR"/>
    <property type="match status" value="1"/>
</dbReference>
<evidence type="ECO:0000256" key="4">
    <source>
        <dbReference type="ARBA" id="ARBA00023163"/>
    </source>
</evidence>
<dbReference type="Proteomes" id="UP000306274">
    <property type="component" value="Unassembled WGS sequence"/>
</dbReference>
<dbReference type="Pfam" id="PF06114">
    <property type="entry name" value="Peptidase_M78"/>
    <property type="match status" value="1"/>
</dbReference>
<keyword evidence="3" id="KW-0238">DNA-binding</keyword>
<comment type="similarity">
    <text evidence="1">Belongs to the short-chain fatty acyl-CoA assimilation regulator (ScfR) family.</text>
</comment>
<keyword evidence="8" id="KW-1185">Reference proteome</keyword>
<keyword evidence="2" id="KW-0805">Transcription regulation</keyword>
<protein>
    <submittedName>
        <fullName evidence="7">XRE family transcriptional regulator</fullName>
    </submittedName>
</protein>
<evidence type="ECO:0000259" key="6">
    <source>
        <dbReference type="PROSITE" id="PS50943"/>
    </source>
</evidence>
<comment type="caution">
    <text evidence="7">The sequence shown here is derived from an EMBL/GenBank/DDBJ whole genome shotgun (WGS) entry which is preliminary data.</text>
</comment>
<dbReference type="InterPro" id="IPR010359">
    <property type="entry name" value="IrrE_HExxH"/>
</dbReference>
<feature type="domain" description="HTH cro/C1-type" evidence="6">
    <location>
        <begin position="16"/>
        <end position="70"/>
    </location>
</feature>
<keyword evidence="4" id="KW-0804">Transcription</keyword>
<dbReference type="Pfam" id="PF01381">
    <property type="entry name" value="HTH_3"/>
    <property type="match status" value="1"/>
</dbReference>
<evidence type="ECO:0000256" key="3">
    <source>
        <dbReference type="ARBA" id="ARBA00023125"/>
    </source>
</evidence>
<feature type="region of interest" description="Disordered" evidence="5">
    <location>
        <begin position="473"/>
        <end position="510"/>
    </location>
</feature>
<gene>
    <name evidence="7" type="ORF">E5Z02_03255</name>
</gene>
<dbReference type="SMART" id="SM00530">
    <property type="entry name" value="HTH_XRE"/>
    <property type="match status" value="1"/>
</dbReference>
<dbReference type="PROSITE" id="PS50943">
    <property type="entry name" value="HTH_CROC1"/>
    <property type="match status" value="1"/>
</dbReference>
<name>A0ABY2PKU8_9ACTN</name>
<dbReference type="Gene3D" id="1.10.260.40">
    <property type="entry name" value="lambda repressor-like DNA-binding domains"/>
    <property type="match status" value="1"/>
</dbReference>
<sequence length="510" mass="55750">MARRATEHKVYAHAKLRRLRRERGMNQVDMARALGISASYANQIELGQRPLTASVLLQIAKVFGVDAEFFSEAAGDRLAADLRAALADEACGVAVPAVEEIAEAARDHPEVARALVALHLRYRETAEQAAALASPETGQTLLPPAEPHDEVRDFFYAHHNHFGPLDTEAERTAEALELRPGRAADPLTELLAERHGVHVVQAAPGRAADARRYDPDTGLLFLSPWLSDGQRAFQLATQLAFLEQRPLMDELADSAAELTSPESSALARIGLANYFAGALLMPYTAFHTAAEAVRYDIELLSARFGVGFETICHRLSTLQRTGRRGVPFSFLRVDRAGNISKRQSATDFHFSRLGGTCPLWTVYEAFSAPGRTLNQVAEMPDGKRYFWVARTITRGGYGHHAPRAEFAVALGCELRHAHRLVYAEGVALDDPRAATPIGLGCRICERRDCAQRARPPAGGRLAIDPDRRTYVPYPVEGAGFREPRTSRGVRRPTGAPAPGAPAERPGAPRQ</sequence>
<accession>A0ABY2PKU8</accession>
<dbReference type="RefSeq" id="WP_136015469.1">
    <property type="nucleotide sequence ID" value="NZ_SRZK01000017.1"/>
</dbReference>
<evidence type="ECO:0000256" key="1">
    <source>
        <dbReference type="ARBA" id="ARBA00007227"/>
    </source>
</evidence>